<proteinExistence type="predicted"/>
<dbReference type="InterPro" id="IPR020084">
    <property type="entry name" value="NUDIX_hydrolase_CS"/>
</dbReference>
<evidence type="ECO:0000259" key="2">
    <source>
        <dbReference type="PROSITE" id="PS51462"/>
    </source>
</evidence>
<keyword evidence="1" id="KW-0378">Hydrolase</keyword>
<feature type="domain" description="Nudix hydrolase" evidence="2">
    <location>
        <begin position="10"/>
        <end position="157"/>
    </location>
</feature>
<feature type="non-terminal residue" evidence="3">
    <location>
        <position position="1"/>
    </location>
</feature>
<dbReference type="GO" id="GO:0016787">
    <property type="term" value="F:hydrolase activity"/>
    <property type="evidence" value="ECO:0007669"/>
    <property type="project" value="UniProtKB-KW"/>
</dbReference>
<feature type="non-terminal residue" evidence="3">
    <location>
        <position position="199"/>
    </location>
</feature>
<sequence length="199" mass="22354">PIYGHYDSRHVVEGCGVAIFHVASKRVVICYHTGEGYWFLPKGRRDAGEESGRAAEREGYEESGFRNRLLPLAIRHRQPSPERPNPNASPSIWVTEPVWTQLAPVGRSCQYLLRWYIAETLPPEPPPAATSRLPSTHQEPYRPPPPYPLDLSLPARVALEPAGYVPPRHADTGVNEEEMMYTSELVPIGEALRLLGRRS</sequence>
<dbReference type="InterPro" id="IPR015797">
    <property type="entry name" value="NUDIX_hydrolase-like_dom_sf"/>
</dbReference>
<dbReference type="OrthoDB" id="10259236at2759"/>
<dbReference type="EMBL" id="MU001685">
    <property type="protein sequence ID" value="KAF2455855.1"/>
    <property type="molecule type" value="Genomic_DNA"/>
</dbReference>
<dbReference type="Pfam" id="PF00293">
    <property type="entry name" value="NUDIX"/>
    <property type="match status" value="1"/>
</dbReference>
<dbReference type="Gene3D" id="3.90.79.10">
    <property type="entry name" value="Nucleoside Triphosphate Pyrophosphohydrolase"/>
    <property type="match status" value="1"/>
</dbReference>
<organism evidence="3 4">
    <name type="scientific">Lineolata rhizophorae</name>
    <dbReference type="NCBI Taxonomy" id="578093"/>
    <lineage>
        <taxon>Eukaryota</taxon>
        <taxon>Fungi</taxon>
        <taxon>Dikarya</taxon>
        <taxon>Ascomycota</taxon>
        <taxon>Pezizomycotina</taxon>
        <taxon>Dothideomycetes</taxon>
        <taxon>Dothideomycetes incertae sedis</taxon>
        <taxon>Lineolatales</taxon>
        <taxon>Lineolataceae</taxon>
        <taxon>Lineolata</taxon>
    </lineage>
</organism>
<dbReference type="AlphaFoldDB" id="A0A6A6NVP2"/>
<gene>
    <name evidence="3" type="ORF">BDY21DRAFT_271273</name>
</gene>
<dbReference type="InterPro" id="IPR000086">
    <property type="entry name" value="NUDIX_hydrolase_dom"/>
</dbReference>
<accession>A0A6A6NVP2</accession>
<dbReference type="SUPFAM" id="SSF55811">
    <property type="entry name" value="Nudix"/>
    <property type="match status" value="1"/>
</dbReference>
<protein>
    <recommendedName>
        <fullName evidence="2">Nudix hydrolase domain-containing protein</fullName>
    </recommendedName>
</protein>
<dbReference type="Proteomes" id="UP000799766">
    <property type="component" value="Unassembled WGS sequence"/>
</dbReference>
<reference evidence="3" key="1">
    <citation type="journal article" date="2020" name="Stud. Mycol.">
        <title>101 Dothideomycetes genomes: a test case for predicting lifestyles and emergence of pathogens.</title>
        <authorList>
            <person name="Haridas S."/>
            <person name="Albert R."/>
            <person name="Binder M."/>
            <person name="Bloem J."/>
            <person name="Labutti K."/>
            <person name="Salamov A."/>
            <person name="Andreopoulos B."/>
            <person name="Baker S."/>
            <person name="Barry K."/>
            <person name="Bills G."/>
            <person name="Bluhm B."/>
            <person name="Cannon C."/>
            <person name="Castanera R."/>
            <person name="Culley D."/>
            <person name="Daum C."/>
            <person name="Ezra D."/>
            <person name="Gonzalez J."/>
            <person name="Henrissat B."/>
            <person name="Kuo A."/>
            <person name="Liang C."/>
            <person name="Lipzen A."/>
            <person name="Lutzoni F."/>
            <person name="Magnuson J."/>
            <person name="Mondo S."/>
            <person name="Nolan M."/>
            <person name="Ohm R."/>
            <person name="Pangilinan J."/>
            <person name="Park H.-J."/>
            <person name="Ramirez L."/>
            <person name="Alfaro M."/>
            <person name="Sun H."/>
            <person name="Tritt A."/>
            <person name="Yoshinaga Y."/>
            <person name="Zwiers L.-H."/>
            <person name="Turgeon B."/>
            <person name="Goodwin S."/>
            <person name="Spatafora J."/>
            <person name="Crous P."/>
            <person name="Grigoriev I."/>
        </authorList>
    </citation>
    <scope>NUCLEOTIDE SEQUENCE</scope>
    <source>
        <strain evidence="3">ATCC 16933</strain>
    </source>
</reference>
<keyword evidence="4" id="KW-1185">Reference proteome</keyword>
<evidence type="ECO:0000313" key="4">
    <source>
        <dbReference type="Proteomes" id="UP000799766"/>
    </source>
</evidence>
<name>A0A6A6NVP2_9PEZI</name>
<dbReference type="PROSITE" id="PS00893">
    <property type="entry name" value="NUDIX_BOX"/>
    <property type="match status" value="1"/>
</dbReference>
<evidence type="ECO:0000256" key="1">
    <source>
        <dbReference type="ARBA" id="ARBA00022801"/>
    </source>
</evidence>
<dbReference type="PROSITE" id="PS51462">
    <property type="entry name" value="NUDIX"/>
    <property type="match status" value="1"/>
</dbReference>
<evidence type="ECO:0000313" key="3">
    <source>
        <dbReference type="EMBL" id="KAF2455855.1"/>
    </source>
</evidence>